<evidence type="ECO:0000313" key="2">
    <source>
        <dbReference type="EMBL" id="KAG5630640.1"/>
    </source>
</evidence>
<sequence>MRSAFKQSQTSCFTGTHLVRVAFIVLAPTDQSLDQYHFCCCCGHLRWREERRGVELTCHSPLQLLAGVEAGSHRLRMLMSLILTEKREERRQGERERRERTAEGEEDDRRPFSPAAGSLWAQSCRKMERREGEGLGGCLDERRKE</sequence>
<evidence type="ECO:0000313" key="3">
    <source>
        <dbReference type="Proteomes" id="UP000824120"/>
    </source>
</evidence>
<evidence type="ECO:0000256" key="1">
    <source>
        <dbReference type="SAM" id="MobiDB-lite"/>
    </source>
</evidence>
<accession>A0A9J6B1U1</accession>
<dbReference type="AlphaFoldDB" id="A0A9J6B1U1"/>
<gene>
    <name evidence="2" type="ORF">H5410_002357</name>
</gene>
<keyword evidence="3" id="KW-1185">Reference proteome</keyword>
<organism evidence="2 3">
    <name type="scientific">Solanum commersonii</name>
    <name type="common">Commerson's wild potato</name>
    <name type="synonym">Commerson's nightshade</name>
    <dbReference type="NCBI Taxonomy" id="4109"/>
    <lineage>
        <taxon>Eukaryota</taxon>
        <taxon>Viridiplantae</taxon>
        <taxon>Streptophyta</taxon>
        <taxon>Embryophyta</taxon>
        <taxon>Tracheophyta</taxon>
        <taxon>Spermatophyta</taxon>
        <taxon>Magnoliopsida</taxon>
        <taxon>eudicotyledons</taxon>
        <taxon>Gunneridae</taxon>
        <taxon>Pentapetalae</taxon>
        <taxon>asterids</taxon>
        <taxon>lamiids</taxon>
        <taxon>Solanales</taxon>
        <taxon>Solanaceae</taxon>
        <taxon>Solanoideae</taxon>
        <taxon>Solaneae</taxon>
        <taxon>Solanum</taxon>
    </lineage>
</organism>
<protein>
    <submittedName>
        <fullName evidence="2">Uncharacterized protein</fullName>
    </submittedName>
</protein>
<name>A0A9J6B1U1_SOLCO</name>
<reference evidence="2 3" key="1">
    <citation type="submission" date="2020-09" db="EMBL/GenBank/DDBJ databases">
        <title>De no assembly of potato wild relative species, Solanum commersonii.</title>
        <authorList>
            <person name="Cho K."/>
        </authorList>
    </citation>
    <scope>NUCLEOTIDE SEQUENCE [LARGE SCALE GENOMIC DNA]</scope>
    <source>
        <strain evidence="2">LZ3.2</strain>
        <tissue evidence="2">Leaf</tissue>
    </source>
</reference>
<feature type="compositionally biased region" description="Basic and acidic residues" evidence="1">
    <location>
        <begin position="86"/>
        <end position="111"/>
    </location>
</feature>
<comment type="caution">
    <text evidence="2">The sequence shown here is derived from an EMBL/GenBank/DDBJ whole genome shotgun (WGS) entry which is preliminary data.</text>
</comment>
<feature type="region of interest" description="Disordered" evidence="1">
    <location>
        <begin position="86"/>
        <end position="145"/>
    </location>
</feature>
<proteinExistence type="predicted"/>
<feature type="compositionally biased region" description="Basic and acidic residues" evidence="1">
    <location>
        <begin position="125"/>
        <end position="145"/>
    </location>
</feature>
<dbReference type="Proteomes" id="UP000824120">
    <property type="component" value="Chromosome 1"/>
</dbReference>
<dbReference type="EMBL" id="JACXVP010000001">
    <property type="protein sequence ID" value="KAG5630640.1"/>
    <property type="molecule type" value="Genomic_DNA"/>
</dbReference>